<organism evidence="2 3">
    <name type="scientific">Streptomyces caelestis</name>
    <dbReference type="NCBI Taxonomy" id="36816"/>
    <lineage>
        <taxon>Bacteria</taxon>
        <taxon>Bacillati</taxon>
        <taxon>Actinomycetota</taxon>
        <taxon>Actinomycetes</taxon>
        <taxon>Kitasatosporales</taxon>
        <taxon>Streptomycetaceae</taxon>
        <taxon>Streptomyces</taxon>
    </lineage>
</organism>
<dbReference type="Proteomes" id="UP000590647">
    <property type="component" value="Unassembled WGS sequence"/>
</dbReference>
<accession>A0A7W9H2N6</accession>
<keyword evidence="3" id="KW-1185">Reference proteome</keyword>
<sequence>MNNDRTRSPGIRAGVARAPWAVLCAVATVVLGPAAATASALDQANAAPLYHAVVADRTHAYLPSDTSRRRVA</sequence>
<reference evidence="2 3" key="1">
    <citation type="submission" date="2020-08" db="EMBL/GenBank/DDBJ databases">
        <title>Sequencing the genomes of 1000 actinobacteria strains.</title>
        <authorList>
            <person name="Klenk H.-P."/>
        </authorList>
    </citation>
    <scope>NUCLEOTIDE SEQUENCE [LARGE SCALE GENOMIC DNA]</scope>
    <source>
        <strain evidence="2 3">DSM 40084</strain>
    </source>
</reference>
<dbReference type="RefSeq" id="WP_184983004.1">
    <property type="nucleotide sequence ID" value="NZ_JACHNE010000001.1"/>
</dbReference>
<feature type="signal peptide" evidence="1">
    <location>
        <begin position="1"/>
        <end position="38"/>
    </location>
</feature>
<feature type="chain" id="PRO_5039730358" evidence="1">
    <location>
        <begin position="39"/>
        <end position="72"/>
    </location>
</feature>
<gene>
    <name evidence="2" type="ORF">HDA41_002245</name>
</gene>
<comment type="caution">
    <text evidence="2">The sequence shown here is derived from an EMBL/GenBank/DDBJ whole genome shotgun (WGS) entry which is preliminary data.</text>
</comment>
<name>A0A7W9H2N6_9ACTN</name>
<proteinExistence type="predicted"/>
<keyword evidence="1" id="KW-0732">Signal</keyword>
<dbReference type="EMBL" id="JACHNE010000001">
    <property type="protein sequence ID" value="MBB5794281.1"/>
    <property type="molecule type" value="Genomic_DNA"/>
</dbReference>
<evidence type="ECO:0000313" key="3">
    <source>
        <dbReference type="Proteomes" id="UP000590647"/>
    </source>
</evidence>
<evidence type="ECO:0000256" key="1">
    <source>
        <dbReference type="SAM" id="SignalP"/>
    </source>
</evidence>
<dbReference type="AlphaFoldDB" id="A0A7W9H2N6"/>
<evidence type="ECO:0000313" key="2">
    <source>
        <dbReference type="EMBL" id="MBB5794281.1"/>
    </source>
</evidence>
<protein>
    <submittedName>
        <fullName evidence="2">Uncharacterized protein</fullName>
    </submittedName>
</protein>